<dbReference type="SMART" id="SM00563">
    <property type="entry name" value="PlsC"/>
    <property type="match status" value="1"/>
</dbReference>
<keyword evidence="2 6" id="KW-0808">Transferase</keyword>
<dbReference type="Pfam" id="PF16076">
    <property type="entry name" value="Acyltransf_C"/>
    <property type="match status" value="2"/>
</dbReference>
<dbReference type="AlphaFoldDB" id="A0A6A4V9E3"/>
<dbReference type="InterPro" id="IPR032098">
    <property type="entry name" value="Acyltransf_C"/>
</dbReference>
<evidence type="ECO:0000256" key="1">
    <source>
        <dbReference type="ARBA" id="ARBA00008655"/>
    </source>
</evidence>
<keyword evidence="4" id="KW-0812">Transmembrane</keyword>
<dbReference type="GO" id="GO:0003841">
    <property type="term" value="F:1-acylglycerol-3-phosphate O-acyltransferase activity"/>
    <property type="evidence" value="ECO:0007669"/>
    <property type="project" value="TreeGrafter"/>
</dbReference>
<protein>
    <submittedName>
        <fullName evidence="6">1-acyl-sn-glycerol-3-phosphate acyltransferase delta</fullName>
    </submittedName>
</protein>
<feature type="transmembrane region" description="Helical" evidence="4">
    <location>
        <begin position="127"/>
        <end position="146"/>
    </location>
</feature>
<gene>
    <name evidence="6" type="primary">AGPAT4</name>
    <name evidence="6" type="ORF">FJT64_011408</name>
</gene>
<evidence type="ECO:0000256" key="4">
    <source>
        <dbReference type="SAM" id="Phobius"/>
    </source>
</evidence>
<dbReference type="Proteomes" id="UP000440578">
    <property type="component" value="Unassembled WGS sequence"/>
</dbReference>
<feature type="transmembrane region" description="Helical" evidence="4">
    <location>
        <begin position="12"/>
        <end position="39"/>
    </location>
</feature>
<dbReference type="InterPro" id="IPR002123">
    <property type="entry name" value="Plipid/glycerol_acylTrfase"/>
</dbReference>
<evidence type="ECO:0000313" key="7">
    <source>
        <dbReference type="Proteomes" id="UP000440578"/>
    </source>
</evidence>
<dbReference type="GO" id="GO:0012505">
    <property type="term" value="C:endomembrane system"/>
    <property type="evidence" value="ECO:0007669"/>
    <property type="project" value="TreeGrafter"/>
</dbReference>
<dbReference type="PANTHER" id="PTHR10983">
    <property type="entry name" value="1-ACYLGLYCEROL-3-PHOSPHATE ACYLTRANSFERASE-RELATED"/>
    <property type="match status" value="1"/>
</dbReference>
<keyword evidence="4" id="KW-0472">Membrane</keyword>
<dbReference type="Pfam" id="PF01553">
    <property type="entry name" value="Acyltransferase"/>
    <property type="match status" value="1"/>
</dbReference>
<dbReference type="SUPFAM" id="SSF69593">
    <property type="entry name" value="Glycerol-3-phosphate (1)-acyltransferase"/>
    <property type="match status" value="1"/>
</dbReference>
<evidence type="ECO:0000256" key="2">
    <source>
        <dbReference type="ARBA" id="ARBA00022679"/>
    </source>
</evidence>
<dbReference type="OrthoDB" id="189226at2759"/>
<feature type="domain" description="Phospholipid/glycerol acyltransferase" evidence="5">
    <location>
        <begin position="92"/>
        <end position="214"/>
    </location>
</feature>
<evidence type="ECO:0000256" key="3">
    <source>
        <dbReference type="ARBA" id="ARBA00023315"/>
    </source>
</evidence>
<feature type="transmembrane region" description="Helical" evidence="4">
    <location>
        <begin position="341"/>
        <end position="366"/>
    </location>
</feature>
<dbReference type="CDD" id="cd07990">
    <property type="entry name" value="LPLAT_LCLAT1-like"/>
    <property type="match status" value="1"/>
</dbReference>
<comment type="caution">
    <text evidence="6">The sequence shown here is derived from an EMBL/GenBank/DDBJ whole genome shotgun (WGS) entry which is preliminary data.</text>
</comment>
<dbReference type="PANTHER" id="PTHR10983:SF24">
    <property type="entry name" value="1-ACYLGLYCEROL-3-PHOSPHATE O-ACYLTRANSFERASE 3, ISOFORM E-RELATED"/>
    <property type="match status" value="1"/>
</dbReference>
<organism evidence="6 7">
    <name type="scientific">Amphibalanus amphitrite</name>
    <name type="common">Striped barnacle</name>
    <name type="synonym">Balanus amphitrite</name>
    <dbReference type="NCBI Taxonomy" id="1232801"/>
    <lineage>
        <taxon>Eukaryota</taxon>
        <taxon>Metazoa</taxon>
        <taxon>Ecdysozoa</taxon>
        <taxon>Arthropoda</taxon>
        <taxon>Crustacea</taxon>
        <taxon>Multicrustacea</taxon>
        <taxon>Cirripedia</taxon>
        <taxon>Thoracica</taxon>
        <taxon>Thoracicalcarea</taxon>
        <taxon>Balanomorpha</taxon>
        <taxon>Balanoidea</taxon>
        <taxon>Balanidae</taxon>
        <taxon>Amphibalaninae</taxon>
        <taxon>Amphibalanus</taxon>
    </lineage>
</organism>
<accession>A0A6A4V9E3</accession>
<name>A0A6A4V9E3_AMPAM</name>
<keyword evidence="7" id="KW-1185">Reference proteome</keyword>
<comment type="similarity">
    <text evidence="1">Belongs to the 1-acyl-sn-glycerol-3-phosphate acyltransferase family.</text>
</comment>
<reference evidence="6 7" key="1">
    <citation type="submission" date="2019-07" db="EMBL/GenBank/DDBJ databases">
        <title>Draft genome assembly of a fouling barnacle, Amphibalanus amphitrite (Darwin, 1854): The first reference genome for Thecostraca.</title>
        <authorList>
            <person name="Kim W."/>
        </authorList>
    </citation>
    <scope>NUCLEOTIDE SEQUENCE [LARGE SCALE GENOMIC DNA]</scope>
    <source>
        <strain evidence="6">SNU_AA5</strain>
        <tissue evidence="6">Soma without cirri and trophi</tissue>
    </source>
</reference>
<proteinExistence type="inferred from homology"/>
<evidence type="ECO:0000313" key="6">
    <source>
        <dbReference type="EMBL" id="KAF0290365.1"/>
    </source>
</evidence>
<dbReference type="EMBL" id="VIIS01001959">
    <property type="protein sequence ID" value="KAF0290365.1"/>
    <property type="molecule type" value="Genomic_DNA"/>
</dbReference>
<sequence length="412" mass="47373">MAWTWSSLKTLPLAHLCLAITFFLSGLCINLIQLILYVTINPFSDRLFKKINYYLHYSICSQLVFLAEWWSESDSRCYVDPKDAQFFGKEHVLLVMNHTYEVDWLMGWLMADRCGTLGSAKVYVKDMLRYVPIIGWSWVFSSIIFLRRKWDEDKEHIDRQLAVLADYPDPVWLLIFCEGTRFTAAKHEASMEVARRKGLPELRHLLLPRTKGFTYSVSRLRDKFAAVYNVTVAFDTQNYAQPTLYNMMLGKKIVGDLYVERIPMSEVPEDEQEAAEFLHQLYRNKVSSRTLSRHRNKVTGKFLHQLYRNKDKMLTSYLETGSYSRLSAAPELPRLPVARRWFSLVNTLGWAALVLSPIVRALLALLVSGSTLQATSGALIIAALFFGMYKMIGLTKISRASSYGHSDGKKSQ</sequence>
<keyword evidence="3 6" id="KW-0012">Acyltransferase</keyword>
<feature type="transmembrane region" description="Helical" evidence="4">
    <location>
        <begin position="372"/>
        <end position="389"/>
    </location>
</feature>
<evidence type="ECO:0000259" key="5">
    <source>
        <dbReference type="SMART" id="SM00563"/>
    </source>
</evidence>
<keyword evidence="4" id="KW-1133">Transmembrane helix</keyword>